<dbReference type="OrthoDB" id="6423239at2759"/>
<dbReference type="Gene3D" id="1.25.10.10">
    <property type="entry name" value="Leucine-rich Repeat Variant"/>
    <property type="match status" value="1"/>
</dbReference>
<dbReference type="InterPro" id="IPR024679">
    <property type="entry name" value="Ipi1_N"/>
</dbReference>
<dbReference type="EMBL" id="BMAW01088427">
    <property type="protein sequence ID" value="GFS34630.1"/>
    <property type="molecule type" value="Genomic_DNA"/>
</dbReference>
<evidence type="ECO:0000313" key="6">
    <source>
        <dbReference type="Proteomes" id="UP000887013"/>
    </source>
</evidence>
<name>A0A8X6M7Q9_NEPPI</name>
<evidence type="ECO:0000313" key="2">
    <source>
        <dbReference type="EMBL" id="GFS34630.1"/>
    </source>
</evidence>
<dbReference type="Proteomes" id="UP000887013">
    <property type="component" value="Unassembled WGS sequence"/>
</dbReference>
<evidence type="ECO:0000313" key="3">
    <source>
        <dbReference type="EMBL" id="GFT34954.1"/>
    </source>
</evidence>
<dbReference type="InterPro" id="IPR016024">
    <property type="entry name" value="ARM-type_fold"/>
</dbReference>
<keyword evidence="6" id="KW-1185">Reference proteome</keyword>
<dbReference type="EMBL" id="BMAW01038656">
    <property type="protein sequence ID" value="GFU52953.1"/>
    <property type="molecule type" value="Genomic_DNA"/>
</dbReference>
<gene>
    <name evidence="2" type="primary">tex10</name>
    <name evidence="2" type="ORF">NPIL_169501</name>
    <name evidence="3" type="ORF">NPIL_50621</name>
    <name evidence="4" type="ORF">NPIL_599751</name>
    <name evidence="5" type="ORF">NPIL_618211</name>
</gene>
<dbReference type="AlphaFoldDB" id="A0A8X6M7Q9"/>
<dbReference type="InterPro" id="IPR011989">
    <property type="entry name" value="ARM-like"/>
</dbReference>
<dbReference type="Pfam" id="PF12333">
    <property type="entry name" value="Ipi1_N"/>
    <property type="match status" value="1"/>
</dbReference>
<sequence length="329" mass="37653">MLRGLSSRDANIKYDNLRKLVKYVSNNGDTLPMYFPEILKEISRLLLDSASNVREEAIELISHCVDNLTDIQFKSFFMHLTTFLICMMTHSNTDIKLNSLNLLDKLLHSHPKVMCHCGQILQSLLNMISSLKVTHGEAVKKGFGERRVLVDVMSTTMTSEEWRMKVLARIQLILQSSSTIENANEINTDDKEVHWDNKNPLFLPLYINSGAVPAKLDYSWYNEENAKLTDSNDFKQFVFDLVPLLSSALKGEVSLSSEKSSRFRIMSNSDIKHLNIITQVLFCIGECASQIFGKEGDMSKFCYRLAHYVVYMWLRIDGKAAHQQQNIKL</sequence>
<comment type="caution">
    <text evidence="2">The sequence shown here is derived from an EMBL/GenBank/DDBJ whole genome shotgun (WGS) entry which is preliminary data.</text>
</comment>
<evidence type="ECO:0000313" key="4">
    <source>
        <dbReference type="EMBL" id="GFU45618.1"/>
    </source>
</evidence>
<dbReference type="SUPFAM" id="SSF48371">
    <property type="entry name" value="ARM repeat"/>
    <property type="match status" value="1"/>
</dbReference>
<organism evidence="2 6">
    <name type="scientific">Nephila pilipes</name>
    <name type="common">Giant wood spider</name>
    <name type="synonym">Nephila maculata</name>
    <dbReference type="NCBI Taxonomy" id="299642"/>
    <lineage>
        <taxon>Eukaryota</taxon>
        <taxon>Metazoa</taxon>
        <taxon>Ecdysozoa</taxon>
        <taxon>Arthropoda</taxon>
        <taxon>Chelicerata</taxon>
        <taxon>Arachnida</taxon>
        <taxon>Araneae</taxon>
        <taxon>Araneomorphae</taxon>
        <taxon>Entelegynae</taxon>
        <taxon>Araneoidea</taxon>
        <taxon>Nephilidae</taxon>
        <taxon>Nephila</taxon>
    </lineage>
</organism>
<reference evidence="2" key="1">
    <citation type="submission" date="2020-08" db="EMBL/GenBank/DDBJ databases">
        <title>Multicomponent nature underlies the extraordinary mechanical properties of spider dragline silk.</title>
        <authorList>
            <person name="Kono N."/>
            <person name="Nakamura H."/>
            <person name="Mori M."/>
            <person name="Yoshida Y."/>
            <person name="Ohtoshi R."/>
            <person name="Malay A.D."/>
            <person name="Moran D.A.P."/>
            <person name="Tomita M."/>
            <person name="Numata K."/>
            <person name="Arakawa K."/>
        </authorList>
    </citation>
    <scope>NUCLEOTIDE SEQUENCE</scope>
</reference>
<evidence type="ECO:0000313" key="5">
    <source>
        <dbReference type="EMBL" id="GFU52953.1"/>
    </source>
</evidence>
<protein>
    <submittedName>
        <fullName evidence="2">Testis-expressed protein 10</fullName>
    </submittedName>
</protein>
<feature type="domain" description="Pre-rRNA-processing protein Ipi1 N-terminal" evidence="1">
    <location>
        <begin position="73"/>
        <end position="173"/>
    </location>
</feature>
<proteinExistence type="predicted"/>
<evidence type="ECO:0000259" key="1">
    <source>
        <dbReference type="Pfam" id="PF12333"/>
    </source>
</evidence>
<dbReference type="EMBL" id="BMAW01108620">
    <property type="protein sequence ID" value="GFT34954.1"/>
    <property type="molecule type" value="Genomic_DNA"/>
</dbReference>
<dbReference type="EMBL" id="BMAW01086015">
    <property type="protein sequence ID" value="GFU45618.1"/>
    <property type="molecule type" value="Genomic_DNA"/>
</dbReference>
<accession>A0A8X6M7Q9</accession>